<feature type="domain" description="OmpA-like" evidence="8">
    <location>
        <begin position="123"/>
        <end position="200"/>
    </location>
</feature>
<dbReference type="InterPro" id="IPR050330">
    <property type="entry name" value="Bact_OuterMem_StrucFunc"/>
</dbReference>
<evidence type="ECO:0000256" key="4">
    <source>
        <dbReference type="ARBA" id="ARBA00022692"/>
    </source>
</evidence>
<keyword evidence="3" id="KW-1003">Cell membrane</keyword>
<feature type="transmembrane region" description="Helical" evidence="7">
    <location>
        <begin position="12"/>
        <end position="29"/>
    </location>
</feature>
<evidence type="ECO:0000256" key="1">
    <source>
        <dbReference type="ARBA" id="ARBA00004162"/>
    </source>
</evidence>
<dbReference type="Pfam" id="PF13677">
    <property type="entry name" value="MotB_plug"/>
    <property type="match status" value="1"/>
</dbReference>
<organism evidence="10 11">
    <name type="scientific">Candidatus Sneabacter namystus</name>
    <dbReference type="NCBI Taxonomy" id="2601646"/>
    <lineage>
        <taxon>Bacteria</taxon>
        <taxon>Pseudomonadati</taxon>
        <taxon>Pseudomonadota</taxon>
        <taxon>Alphaproteobacteria</taxon>
        <taxon>Rickettsiales</taxon>
        <taxon>Rickettsiaceae</taxon>
        <taxon>Rickettsieae</taxon>
        <taxon>Candidatus Sneabacter</taxon>
    </lineage>
</organism>
<evidence type="ECO:0000313" key="11">
    <source>
        <dbReference type="Proteomes" id="UP000323844"/>
    </source>
</evidence>
<dbReference type="EMBL" id="CP043312">
    <property type="protein sequence ID" value="QEK39603.1"/>
    <property type="molecule type" value="Genomic_DNA"/>
</dbReference>
<evidence type="ECO:0000256" key="3">
    <source>
        <dbReference type="ARBA" id="ARBA00022475"/>
    </source>
</evidence>
<keyword evidence="6 7" id="KW-0472">Membrane</keyword>
<keyword evidence="11" id="KW-1185">Reference proteome</keyword>
<evidence type="ECO:0000256" key="7">
    <source>
        <dbReference type="SAM" id="Phobius"/>
    </source>
</evidence>
<keyword evidence="5 7" id="KW-1133">Transmembrane helix</keyword>
<dbReference type="PANTHER" id="PTHR30329:SF21">
    <property type="entry name" value="LIPOPROTEIN YIAD-RELATED"/>
    <property type="match status" value="1"/>
</dbReference>
<feature type="domain" description="Motility protein B-like N-terminal" evidence="9">
    <location>
        <begin position="3"/>
        <end position="46"/>
    </location>
</feature>
<dbReference type="InterPro" id="IPR036737">
    <property type="entry name" value="OmpA-like_sf"/>
</dbReference>
<evidence type="ECO:0000256" key="2">
    <source>
        <dbReference type="ARBA" id="ARBA00008914"/>
    </source>
</evidence>
<protein>
    <submittedName>
        <fullName evidence="10">OmpA family protein</fullName>
    </submittedName>
</protein>
<comment type="subcellular location">
    <subcellularLocation>
        <location evidence="1">Cell membrane</location>
        <topology evidence="1">Single-pass membrane protein</topology>
    </subcellularLocation>
</comment>
<evidence type="ECO:0000259" key="8">
    <source>
        <dbReference type="Pfam" id="PF00691"/>
    </source>
</evidence>
<dbReference type="KEGG" id="snay:FZC37_01475"/>
<accession>A0A5C0UJB7</accession>
<dbReference type="GO" id="GO:0005886">
    <property type="term" value="C:plasma membrane"/>
    <property type="evidence" value="ECO:0007669"/>
    <property type="project" value="UniProtKB-SubCell"/>
</dbReference>
<evidence type="ECO:0000256" key="6">
    <source>
        <dbReference type="ARBA" id="ARBA00023136"/>
    </source>
</evidence>
<comment type="similarity">
    <text evidence="2">Belongs to the MotB family.</text>
</comment>
<dbReference type="InterPro" id="IPR006665">
    <property type="entry name" value="OmpA-like"/>
</dbReference>
<gene>
    <name evidence="10" type="ORF">FZC37_01475</name>
</gene>
<dbReference type="Proteomes" id="UP000323844">
    <property type="component" value="Chromosome"/>
</dbReference>
<sequence>MRKNKGTWKVAYADFVTAMMIFFLLMWLVSNIGKEDLKKVSEYFSQQQDESAASADNKELLSEQSVRDNHGSTKSLRILLQSLQSSDLAKEFSDNIEIYWNNGVVIDLKNSKKRPLFFAKNDKLYPCAIDVIYKVASLVKDHGKYFVIEGNAASHSDYDAWDLSFRRANKVREVLLSRVNKGQVLKVVGNGDKDLLDPHDVLNPINTRVSLIVLDELSINKRHASMPPGI</sequence>
<reference evidence="10 11" key="1">
    <citation type="submission" date="2019-08" db="EMBL/GenBank/DDBJ databases">
        <title>Highly reduced genomes of protist endosymbionts show evolutionary convergence.</title>
        <authorList>
            <person name="George E."/>
            <person name="Husnik F."/>
            <person name="Tashyreva D."/>
            <person name="Prokopchuk G."/>
            <person name="Horak A."/>
            <person name="Kwong W.K."/>
            <person name="Lukes J."/>
            <person name="Keeling P.J."/>
        </authorList>
    </citation>
    <scope>NUCLEOTIDE SEQUENCE [LARGE SCALE GENOMIC DNA]</scope>
    <source>
        <strain evidence="10">1621</strain>
    </source>
</reference>
<dbReference type="PANTHER" id="PTHR30329">
    <property type="entry name" value="STATOR ELEMENT OF FLAGELLAR MOTOR COMPLEX"/>
    <property type="match status" value="1"/>
</dbReference>
<dbReference type="Pfam" id="PF00691">
    <property type="entry name" value="OmpA"/>
    <property type="match status" value="1"/>
</dbReference>
<dbReference type="InterPro" id="IPR025713">
    <property type="entry name" value="MotB-like_N_dom"/>
</dbReference>
<proteinExistence type="inferred from homology"/>
<dbReference type="AlphaFoldDB" id="A0A5C0UJB7"/>
<evidence type="ECO:0000259" key="9">
    <source>
        <dbReference type="Pfam" id="PF13677"/>
    </source>
</evidence>
<evidence type="ECO:0000313" key="10">
    <source>
        <dbReference type="EMBL" id="QEK39603.1"/>
    </source>
</evidence>
<name>A0A5C0UJB7_9RICK</name>
<dbReference type="Gene3D" id="3.30.1330.60">
    <property type="entry name" value="OmpA-like domain"/>
    <property type="match status" value="1"/>
</dbReference>
<dbReference type="RefSeq" id="WP_148951964.1">
    <property type="nucleotide sequence ID" value="NZ_CP043312.1"/>
</dbReference>
<dbReference type="OrthoDB" id="7170686at2"/>
<evidence type="ECO:0000256" key="5">
    <source>
        <dbReference type="ARBA" id="ARBA00022989"/>
    </source>
</evidence>
<dbReference type="SUPFAM" id="SSF103088">
    <property type="entry name" value="OmpA-like"/>
    <property type="match status" value="1"/>
</dbReference>
<keyword evidence="4 7" id="KW-0812">Transmembrane</keyword>